<evidence type="ECO:0000313" key="1">
    <source>
        <dbReference type="EMBL" id="WAJ26161.1"/>
    </source>
</evidence>
<organism evidence="1 2">
    <name type="scientific">Antarcticirhabdus aurantiaca</name>
    <dbReference type="NCBI Taxonomy" id="2606717"/>
    <lineage>
        <taxon>Bacteria</taxon>
        <taxon>Pseudomonadati</taxon>
        <taxon>Pseudomonadota</taxon>
        <taxon>Alphaproteobacteria</taxon>
        <taxon>Hyphomicrobiales</taxon>
        <taxon>Aurantimonadaceae</taxon>
        <taxon>Antarcticirhabdus</taxon>
    </lineage>
</organism>
<sequence length="200" mass="21451">MTGPTDLVLLHAPWVILATTSLWLMAATRRITAAIGRNAYSFGNTRRQRLAQVLFRTAVVGGLLAAAAHATGGPGMLFRPIDGQGSGLRLLGIVVALAGQGLTVYAQGHMGRRWRVGVPDIAPDRLVTTGLFEVSRNPTFLGMLAIAAGLAVAVPSPLMIACALAFWLACELQVRDEEGFLEGAFGQAYRDYKHAVRRWI</sequence>
<name>A0ACD4NHA1_9HYPH</name>
<gene>
    <name evidence="1" type="ORF">OXU80_14700</name>
</gene>
<dbReference type="EMBL" id="CP113520">
    <property type="protein sequence ID" value="WAJ26161.1"/>
    <property type="molecule type" value="Genomic_DNA"/>
</dbReference>
<proteinExistence type="predicted"/>
<dbReference type="Proteomes" id="UP001163223">
    <property type="component" value="Chromosome"/>
</dbReference>
<keyword evidence="2" id="KW-1185">Reference proteome</keyword>
<accession>A0ACD4NHA1</accession>
<reference evidence="1" key="1">
    <citation type="submission" date="2022-11" db="EMBL/GenBank/DDBJ databases">
        <title>beta-Carotene-producing bacterium, Jeongeuplla avenae sp. nov., alleviates the salt stress of Arabidopsis seedlings.</title>
        <authorList>
            <person name="Jiang L."/>
            <person name="Lee J."/>
        </authorList>
    </citation>
    <scope>NUCLEOTIDE SEQUENCE</scope>
    <source>
        <strain evidence="1">DY_R2A_6</strain>
    </source>
</reference>
<protein>
    <submittedName>
        <fullName evidence="1">Isoprenylcysteine carboxylmethyltransferase family protein</fullName>
    </submittedName>
</protein>
<evidence type="ECO:0000313" key="2">
    <source>
        <dbReference type="Proteomes" id="UP001163223"/>
    </source>
</evidence>